<dbReference type="Gene3D" id="1.10.287.470">
    <property type="entry name" value="Helix hairpin bin"/>
    <property type="match status" value="1"/>
</dbReference>
<feature type="compositionally biased region" description="Basic and acidic residues" evidence="3">
    <location>
        <begin position="347"/>
        <end position="371"/>
    </location>
</feature>
<reference evidence="8 9" key="1">
    <citation type="submission" date="2023-10" db="EMBL/GenBank/DDBJ databases">
        <title>Complete genome sequence of a Sphingomonadaceae bacterium.</title>
        <authorList>
            <person name="Yan C."/>
        </authorList>
    </citation>
    <scope>NUCLEOTIDE SEQUENCE [LARGE SCALE GENOMIC DNA]</scope>
    <source>
        <strain evidence="8 9">SCSIO 66989</strain>
    </source>
</reference>
<dbReference type="InterPro" id="IPR058627">
    <property type="entry name" value="MdtA-like_C"/>
</dbReference>
<dbReference type="GO" id="GO:0046677">
    <property type="term" value="P:response to antibiotic"/>
    <property type="evidence" value="ECO:0007669"/>
    <property type="project" value="TreeGrafter"/>
</dbReference>
<dbReference type="Gene3D" id="2.40.50.100">
    <property type="match status" value="1"/>
</dbReference>
<dbReference type="InterPro" id="IPR006143">
    <property type="entry name" value="RND_pump_MFP"/>
</dbReference>
<feature type="domain" description="Multidrug resistance protein MdtA-like barrel-sandwich hybrid" evidence="5">
    <location>
        <begin position="31"/>
        <end position="172"/>
    </location>
</feature>
<evidence type="ECO:0000259" key="5">
    <source>
        <dbReference type="Pfam" id="PF25917"/>
    </source>
</evidence>
<feature type="domain" description="Multidrug resistance protein MdtA-like C-terminal permuted SH3" evidence="7">
    <location>
        <begin position="274"/>
        <end position="334"/>
    </location>
</feature>
<dbReference type="Gene3D" id="2.40.30.170">
    <property type="match status" value="1"/>
</dbReference>
<dbReference type="PANTHER" id="PTHR30158:SF24">
    <property type="entry name" value="HLYD FAMILY SECRETION PROTEIN"/>
    <property type="match status" value="1"/>
</dbReference>
<dbReference type="Pfam" id="PF25967">
    <property type="entry name" value="RND-MFP_C"/>
    <property type="match status" value="1"/>
</dbReference>
<dbReference type="Pfam" id="PF25917">
    <property type="entry name" value="BSH_RND"/>
    <property type="match status" value="1"/>
</dbReference>
<dbReference type="Pfam" id="PF25876">
    <property type="entry name" value="HH_MFP_RND"/>
    <property type="match status" value="1"/>
</dbReference>
<organism evidence="8 9">
    <name type="scientific">Alterisphingorhabdus coralli</name>
    <dbReference type="NCBI Taxonomy" id="3071408"/>
    <lineage>
        <taxon>Bacteria</taxon>
        <taxon>Pseudomonadati</taxon>
        <taxon>Pseudomonadota</taxon>
        <taxon>Alphaproteobacteria</taxon>
        <taxon>Sphingomonadales</taxon>
        <taxon>Sphingomonadaceae</taxon>
        <taxon>Alterisphingorhabdus (ex Yan et al. 2024)</taxon>
    </lineage>
</organism>
<evidence type="ECO:0000259" key="4">
    <source>
        <dbReference type="Pfam" id="PF25876"/>
    </source>
</evidence>
<dbReference type="GO" id="GO:0030313">
    <property type="term" value="C:cell envelope"/>
    <property type="evidence" value="ECO:0007669"/>
    <property type="project" value="UniProtKB-SubCell"/>
</dbReference>
<evidence type="ECO:0000259" key="7">
    <source>
        <dbReference type="Pfam" id="PF25967"/>
    </source>
</evidence>
<dbReference type="InterPro" id="IPR058624">
    <property type="entry name" value="MdtA-like_HH"/>
</dbReference>
<comment type="subcellular location">
    <subcellularLocation>
        <location evidence="1">Cell envelope</location>
    </subcellularLocation>
</comment>
<dbReference type="KEGG" id="acoa:RB602_12565"/>
<feature type="region of interest" description="Disordered" evidence="3">
    <location>
        <begin position="337"/>
        <end position="371"/>
    </location>
</feature>
<keyword evidence="9" id="KW-1185">Reference proteome</keyword>
<evidence type="ECO:0000313" key="9">
    <source>
        <dbReference type="Proteomes" id="UP001302429"/>
    </source>
</evidence>
<accession>A0AA97F664</accession>
<dbReference type="GO" id="GO:0022857">
    <property type="term" value="F:transmembrane transporter activity"/>
    <property type="evidence" value="ECO:0007669"/>
    <property type="project" value="InterPro"/>
</dbReference>
<dbReference type="InterPro" id="IPR058626">
    <property type="entry name" value="MdtA-like_b-barrel"/>
</dbReference>
<name>A0AA97F664_9SPHN</name>
<evidence type="ECO:0000313" key="8">
    <source>
        <dbReference type="EMBL" id="WOE74671.1"/>
    </source>
</evidence>
<dbReference type="InterPro" id="IPR058625">
    <property type="entry name" value="MdtA-like_BSH"/>
</dbReference>
<evidence type="ECO:0000256" key="1">
    <source>
        <dbReference type="ARBA" id="ARBA00004196"/>
    </source>
</evidence>
<evidence type="ECO:0000256" key="3">
    <source>
        <dbReference type="SAM" id="MobiDB-lite"/>
    </source>
</evidence>
<comment type="similarity">
    <text evidence="2">Belongs to the membrane fusion protein (MFP) (TC 8.A.1) family.</text>
</comment>
<evidence type="ECO:0000256" key="2">
    <source>
        <dbReference type="ARBA" id="ARBA00009477"/>
    </source>
</evidence>
<dbReference type="NCBIfam" id="TIGR01730">
    <property type="entry name" value="RND_mfp"/>
    <property type="match status" value="1"/>
</dbReference>
<dbReference type="AlphaFoldDB" id="A0AA97F664"/>
<feature type="domain" description="Multidrug resistance protein MdtA-like beta-barrel" evidence="6">
    <location>
        <begin position="179"/>
        <end position="265"/>
    </location>
</feature>
<dbReference type="RefSeq" id="WP_317080931.1">
    <property type="nucleotide sequence ID" value="NZ_CP136594.1"/>
</dbReference>
<dbReference type="Proteomes" id="UP001302429">
    <property type="component" value="Chromosome"/>
</dbReference>
<gene>
    <name evidence="8" type="ORF">RB602_12565</name>
</gene>
<sequence length="371" mass="40494">MPAPEVTVQKPETRTIVDWDEYTGQFEAVEAVEVRARVSGYLERIYFREGAIVRKGDLLVQIDARPFEAALAEARAALEGAITRRDLAGADLKRGEILLAEQAISQEEFDTRQQAQKEARTSVAAARAAVRQAQLNLSFTRVRAPVTGRVGSRETTVGNLVSGGGPTSTLLTTIFSMSPIYFSFTANEAAYLKYVRQNSQGSRPSSRDVANPVRLKLQDEEEFIHEGEMTFVDNRVDPNSGTVEGRAVFDNAEGLFLPGMFGRMQLLGSGEYEAILVPDAAILSDQSNKIVMTVNKENVVVPRPVELGSLQEGNMRVIRSGLGKDERVIVGGLMRARPGNEVVPKPPSEKEATKATAQKPKEKKADADDAS</sequence>
<dbReference type="EMBL" id="CP136594">
    <property type="protein sequence ID" value="WOE74671.1"/>
    <property type="molecule type" value="Genomic_DNA"/>
</dbReference>
<dbReference type="Pfam" id="PF25944">
    <property type="entry name" value="Beta-barrel_RND"/>
    <property type="match status" value="1"/>
</dbReference>
<dbReference type="SUPFAM" id="SSF111369">
    <property type="entry name" value="HlyD-like secretion proteins"/>
    <property type="match status" value="1"/>
</dbReference>
<feature type="domain" description="Multidrug resistance protein MdtA-like alpha-helical hairpin" evidence="4">
    <location>
        <begin position="71"/>
        <end position="140"/>
    </location>
</feature>
<dbReference type="PANTHER" id="PTHR30158">
    <property type="entry name" value="ACRA/E-RELATED COMPONENT OF DRUG EFFLUX TRANSPORTER"/>
    <property type="match status" value="1"/>
</dbReference>
<proteinExistence type="inferred from homology"/>
<dbReference type="Gene3D" id="2.40.420.20">
    <property type="match status" value="1"/>
</dbReference>
<protein>
    <submittedName>
        <fullName evidence="8">Efflux RND transporter periplasmic adaptor subunit</fullName>
    </submittedName>
</protein>
<dbReference type="GO" id="GO:0005886">
    <property type="term" value="C:plasma membrane"/>
    <property type="evidence" value="ECO:0007669"/>
    <property type="project" value="TreeGrafter"/>
</dbReference>
<evidence type="ECO:0000259" key="6">
    <source>
        <dbReference type="Pfam" id="PF25944"/>
    </source>
</evidence>